<dbReference type="Proteomes" id="UP000317650">
    <property type="component" value="Chromosome 8"/>
</dbReference>
<evidence type="ECO:0000256" key="9">
    <source>
        <dbReference type="SAM" id="Phobius"/>
    </source>
</evidence>
<dbReference type="STRING" id="52838.A0A4S8K3W2"/>
<dbReference type="InterPro" id="IPR018227">
    <property type="entry name" value="Amino_acid_transport_2"/>
</dbReference>
<feature type="transmembrane region" description="Helical" evidence="9">
    <location>
        <begin position="97"/>
        <end position="117"/>
    </location>
</feature>
<evidence type="ECO:0000256" key="6">
    <source>
        <dbReference type="ARBA" id="ARBA00022989"/>
    </source>
</evidence>
<feature type="compositionally biased region" description="Basic and acidic residues" evidence="8">
    <location>
        <begin position="60"/>
        <end position="71"/>
    </location>
</feature>
<protein>
    <submittedName>
        <fullName evidence="10">Uncharacterized protein</fullName>
    </submittedName>
</protein>
<evidence type="ECO:0000256" key="3">
    <source>
        <dbReference type="ARBA" id="ARBA00022475"/>
    </source>
</evidence>
<gene>
    <name evidence="10" type="ORF">C4D60_Mb08t14520</name>
</gene>
<proteinExistence type="predicted"/>
<comment type="subcellular location">
    <subcellularLocation>
        <location evidence="1">Cell inner membrane</location>
        <topology evidence="1">Multi-pass membrane protein</topology>
    </subcellularLocation>
</comment>
<keyword evidence="3" id="KW-1003">Cell membrane</keyword>
<dbReference type="PANTHER" id="PTHR32195:SF24">
    <property type="entry name" value="TRYPTOPHAN OR TYROSINE TRANSPORTER PROTEIN"/>
    <property type="match status" value="1"/>
</dbReference>
<keyword evidence="4" id="KW-0997">Cell inner membrane</keyword>
<keyword evidence="2" id="KW-0813">Transport</keyword>
<dbReference type="Pfam" id="PF03222">
    <property type="entry name" value="Trp_Tyr_perm"/>
    <property type="match status" value="1"/>
</dbReference>
<feature type="transmembrane region" description="Helical" evidence="9">
    <location>
        <begin position="129"/>
        <end position="150"/>
    </location>
</feature>
<evidence type="ECO:0000256" key="7">
    <source>
        <dbReference type="ARBA" id="ARBA00023136"/>
    </source>
</evidence>
<keyword evidence="7 9" id="KW-0472">Membrane</keyword>
<comment type="caution">
    <text evidence="10">The sequence shown here is derived from an EMBL/GenBank/DDBJ whole genome shotgun (WGS) entry which is preliminary data.</text>
</comment>
<sequence>MSRHATALCSTIPNQYVPSLVSDMPFPCVWAMRRRCKKVQIRSHKTLPTAAKAGSTSDDELLHSPDPEGAGKKGTMLGDDLEVVCLRTMAQETQGDWGGNLATVAYLFLGYTCVVAYTSKSGEVLSHLIGFPASTLGNLFTLLVALLILVGGTTITDQVNQWLTVTMIGLAAGFSLSKWLLQLRSSSH</sequence>
<organism evidence="10 11">
    <name type="scientific">Musa balbisiana</name>
    <name type="common">Banana</name>
    <dbReference type="NCBI Taxonomy" id="52838"/>
    <lineage>
        <taxon>Eukaryota</taxon>
        <taxon>Viridiplantae</taxon>
        <taxon>Streptophyta</taxon>
        <taxon>Embryophyta</taxon>
        <taxon>Tracheophyta</taxon>
        <taxon>Spermatophyta</taxon>
        <taxon>Magnoliopsida</taxon>
        <taxon>Liliopsida</taxon>
        <taxon>Zingiberales</taxon>
        <taxon>Musaceae</taxon>
        <taxon>Musa</taxon>
    </lineage>
</organism>
<evidence type="ECO:0000313" key="10">
    <source>
        <dbReference type="EMBL" id="THU69448.1"/>
    </source>
</evidence>
<accession>A0A4S8K3W2</accession>
<evidence type="ECO:0000256" key="2">
    <source>
        <dbReference type="ARBA" id="ARBA00022448"/>
    </source>
</evidence>
<dbReference type="AlphaFoldDB" id="A0A4S8K3W2"/>
<evidence type="ECO:0000256" key="5">
    <source>
        <dbReference type="ARBA" id="ARBA00022692"/>
    </source>
</evidence>
<keyword evidence="6 9" id="KW-1133">Transmembrane helix</keyword>
<dbReference type="GO" id="GO:0003333">
    <property type="term" value="P:amino acid transmembrane transport"/>
    <property type="evidence" value="ECO:0007669"/>
    <property type="project" value="InterPro"/>
</dbReference>
<name>A0A4S8K3W2_MUSBA</name>
<keyword evidence="11" id="KW-1185">Reference proteome</keyword>
<evidence type="ECO:0000313" key="11">
    <source>
        <dbReference type="Proteomes" id="UP000317650"/>
    </source>
</evidence>
<dbReference type="PANTHER" id="PTHR32195">
    <property type="entry name" value="OS07G0662800 PROTEIN"/>
    <property type="match status" value="1"/>
</dbReference>
<evidence type="ECO:0000256" key="8">
    <source>
        <dbReference type="SAM" id="MobiDB-lite"/>
    </source>
</evidence>
<feature type="region of interest" description="Disordered" evidence="8">
    <location>
        <begin position="48"/>
        <end position="74"/>
    </location>
</feature>
<evidence type="ECO:0000256" key="1">
    <source>
        <dbReference type="ARBA" id="ARBA00004429"/>
    </source>
</evidence>
<keyword evidence="5 9" id="KW-0812">Transmembrane</keyword>
<reference evidence="10 11" key="1">
    <citation type="journal article" date="2019" name="Nat. Plants">
        <title>Genome sequencing of Musa balbisiana reveals subgenome evolution and function divergence in polyploid bananas.</title>
        <authorList>
            <person name="Yao X."/>
        </authorList>
    </citation>
    <scope>NUCLEOTIDE SEQUENCE [LARGE SCALE GENOMIC DNA]</scope>
    <source>
        <strain evidence="11">cv. DH-PKW</strain>
        <tissue evidence="10">Leaves</tissue>
    </source>
</reference>
<dbReference type="GO" id="GO:0005886">
    <property type="term" value="C:plasma membrane"/>
    <property type="evidence" value="ECO:0007669"/>
    <property type="project" value="UniProtKB-SubCell"/>
</dbReference>
<dbReference type="EMBL" id="PYDT01000002">
    <property type="protein sequence ID" value="THU69448.1"/>
    <property type="molecule type" value="Genomic_DNA"/>
</dbReference>
<evidence type="ECO:0000256" key="4">
    <source>
        <dbReference type="ARBA" id="ARBA00022519"/>
    </source>
</evidence>